<keyword evidence="1" id="KW-0808">Transferase</keyword>
<keyword evidence="8" id="KW-1185">Reference proteome</keyword>
<name>A0A2H1L347_9MICO</name>
<keyword evidence="2" id="KW-0547">Nucleotide-binding</keyword>
<dbReference type="InterPro" id="IPR040999">
    <property type="entry name" value="Mak_N_cap"/>
</dbReference>
<dbReference type="EMBL" id="FXZM01000003">
    <property type="protein sequence ID" value="SMY11230.1"/>
    <property type="molecule type" value="Genomic_DNA"/>
</dbReference>
<evidence type="ECO:0000256" key="2">
    <source>
        <dbReference type="ARBA" id="ARBA00022741"/>
    </source>
</evidence>
<dbReference type="GO" id="GO:0005524">
    <property type="term" value="F:ATP binding"/>
    <property type="evidence" value="ECO:0007669"/>
    <property type="project" value="UniProtKB-KW"/>
</dbReference>
<evidence type="ECO:0000256" key="3">
    <source>
        <dbReference type="ARBA" id="ARBA00022777"/>
    </source>
</evidence>
<evidence type="ECO:0000313" key="7">
    <source>
        <dbReference type="EMBL" id="SMY11230.1"/>
    </source>
</evidence>
<keyword evidence="4" id="KW-0067">ATP-binding</keyword>
<organism evidence="7 8">
    <name type="scientific">Brevibacterium jeotgali</name>
    <dbReference type="NCBI Taxonomy" id="1262550"/>
    <lineage>
        <taxon>Bacteria</taxon>
        <taxon>Bacillati</taxon>
        <taxon>Actinomycetota</taxon>
        <taxon>Actinomycetes</taxon>
        <taxon>Micrococcales</taxon>
        <taxon>Brevibacteriaceae</taxon>
        <taxon>Brevibacterium</taxon>
    </lineage>
</organism>
<evidence type="ECO:0000256" key="5">
    <source>
        <dbReference type="SAM" id="MobiDB-lite"/>
    </source>
</evidence>
<protein>
    <recommendedName>
        <fullName evidence="6">Maltokinase N-terminal cap domain-containing protein</fullName>
    </recommendedName>
</protein>
<dbReference type="RefSeq" id="WP_101587975.1">
    <property type="nucleotide sequence ID" value="NZ_FXZM01000003.1"/>
</dbReference>
<keyword evidence="3" id="KW-0418">Kinase</keyword>
<dbReference type="AlphaFoldDB" id="A0A2H1L347"/>
<accession>A0A2H1L347</accession>
<dbReference type="GO" id="GO:0016301">
    <property type="term" value="F:kinase activity"/>
    <property type="evidence" value="ECO:0007669"/>
    <property type="project" value="UniProtKB-KW"/>
</dbReference>
<evidence type="ECO:0000259" key="6">
    <source>
        <dbReference type="Pfam" id="PF18085"/>
    </source>
</evidence>
<evidence type="ECO:0000313" key="8">
    <source>
        <dbReference type="Proteomes" id="UP000234462"/>
    </source>
</evidence>
<reference evidence="8" key="1">
    <citation type="submission" date="2017-03" db="EMBL/GenBank/DDBJ databases">
        <authorList>
            <person name="Monnet C."/>
        </authorList>
    </citation>
    <scope>NUCLEOTIDE SEQUENCE [LARGE SCALE GENOMIC DNA]</scope>
    <source>
        <strain evidence="8">SJ5-8</strain>
    </source>
</reference>
<feature type="domain" description="Maltokinase N-terminal cap" evidence="6">
    <location>
        <begin position="31"/>
        <end position="107"/>
    </location>
</feature>
<evidence type="ECO:0000256" key="1">
    <source>
        <dbReference type="ARBA" id="ARBA00022679"/>
    </source>
</evidence>
<evidence type="ECO:0000256" key="4">
    <source>
        <dbReference type="ARBA" id="ARBA00022840"/>
    </source>
</evidence>
<dbReference type="Proteomes" id="UP000234462">
    <property type="component" value="Unassembled WGS sequence"/>
</dbReference>
<feature type="region of interest" description="Disordered" evidence="5">
    <location>
        <begin position="147"/>
        <end position="173"/>
    </location>
</feature>
<gene>
    <name evidence="7" type="ORF">BJEO58_00813</name>
</gene>
<dbReference type="OrthoDB" id="3787729at2"/>
<proteinExistence type="predicted"/>
<dbReference type="Pfam" id="PF18085">
    <property type="entry name" value="Mak_N_cap"/>
    <property type="match status" value="1"/>
</dbReference>
<sequence>MSDIFAADLHPEKPEVVARRLSARFGADLSAADLRMIASFRFDDPAGEVGCETHIVAVRLPDAGEVVAQVPLTYRGAPLDGAPADALVTTMEHSVLGRRWVYEAAHDPVYVTELLLSITDAGGAAEQFRVEDDGSRSRLTKGLANVHGTGPGIDPSRSAVDEGDAAGTEGARTSDRTAAASLPGVGYADDKTLVHMRGAALEVYDVLDLGNRAADGGGGVPGGWSVDAGQLVATWDGQKAPVTLARIVV</sequence>